<gene>
    <name evidence="1" type="ORF">PHMEG_0005285</name>
</gene>
<evidence type="ECO:0000313" key="2">
    <source>
        <dbReference type="Proteomes" id="UP000198211"/>
    </source>
</evidence>
<evidence type="ECO:0000313" key="1">
    <source>
        <dbReference type="EMBL" id="OWZ20315.1"/>
    </source>
</evidence>
<dbReference type="OrthoDB" id="127753at2759"/>
<dbReference type="Proteomes" id="UP000198211">
    <property type="component" value="Unassembled WGS sequence"/>
</dbReference>
<dbReference type="AlphaFoldDB" id="A0A225WRQ8"/>
<comment type="caution">
    <text evidence="1">The sequence shown here is derived from an EMBL/GenBank/DDBJ whole genome shotgun (WGS) entry which is preliminary data.</text>
</comment>
<reference evidence="2" key="1">
    <citation type="submission" date="2017-03" db="EMBL/GenBank/DDBJ databases">
        <title>Phytopthora megakarya and P. palmivora, two closely related causual agents of cacao black pod achieved similar genome size and gene model numbers by different mechanisms.</title>
        <authorList>
            <person name="Ali S."/>
            <person name="Shao J."/>
            <person name="Larry D.J."/>
            <person name="Kronmiller B."/>
            <person name="Shen D."/>
            <person name="Strem M.D."/>
            <person name="Melnick R.L."/>
            <person name="Guiltinan M.J."/>
            <person name="Tyler B.M."/>
            <person name="Meinhardt L.W."/>
            <person name="Bailey B.A."/>
        </authorList>
    </citation>
    <scope>NUCLEOTIDE SEQUENCE [LARGE SCALE GENOMIC DNA]</scope>
    <source>
        <strain evidence="2">zdho120</strain>
    </source>
</reference>
<sequence>MHAFRDPVICPVIALKHLNIVRSSAKAICSKQRDMSMAKRSPRCGMAGCVGTGLWAEGAPFTTQRDASEVTMRAVTGEEALSLYNVGCAFCTPRFPQGLPKIWDCGVVVGYSWDKSSQTGVVQVTFADGTSELPYGKE</sequence>
<organism evidence="1 2">
    <name type="scientific">Phytophthora megakarya</name>
    <dbReference type="NCBI Taxonomy" id="4795"/>
    <lineage>
        <taxon>Eukaryota</taxon>
        <taxon>Sar</taxon>
        <taxon>Stramenopiles</taxon>
        <taxon>Oomycota</taxon>
        <taxon>Peronosporomycetes</taxon>
        <taxon>Peronosporales</taxon>
        <taxon>Peronosporaceae</taxon>
        <taxon>Phytophthora</taxon>
    </lineage>
</organism>
<protein>
    <submittedName>
        <fullName evidence="1">Uncharacterized protein</fullName>
    </submittedName>
</protein>
<accession>A0A225WRQ8</accession>
<name>A0A225WRQ8_9STRA</name>
<dbReference type="EMBL" id="NBNE01000337">
    <property type="protein sequence ID" value="OWZ20315.1"/>
    <property type="molecule type" value="Genomic_DNA"/>
</dbReference>
<keyword evidence="2" id="KW-1185">Reference proteome</keyword>
<proteinExistence type="predicted"/>